<reference evidence="5" key="1">
    <citation type="submission" date="2020-11" db="EMBL/GenBank/DDBJ databases">
        <authorList>
            <person name="Tran Van P."/>
        </authorList>
    </citation>
    <scope>NUCLEOTIDE SEQUENCE</scope>
</reference>
<evidence type="ECO:0000256" key="2">
    <source>
        <dbReference type="ARBA" id="ARBA00011984"/>
    </source>
</evidence>
<dbReference type="EMBL" id="OC868524">
    <property type="protein sequence ID" value="CAD7634087.1"/>
    <property type="molecule type" value="Genomic_DNA"/>
</dbReference>
<dbReference type="AlphaFoldDB" id="A0A7R9L521"/>
<comment type="similarity">
    <text evidence="1">Belongs to the small GTPase superfamily. Ras family.</text>
</comment>
<dbReference type="PANTHER" id="PTHR45704">
    <property type="entry name" value="RAS-LIKE FAMILY MEMBER 11"/>
    <property type="match status" value="1"/>
</dbReference>
<keyword evidence="6" id="KW-1185">Reference proteome</keyword>
<name>A0A7R9L521_9ACAR</name>
<dbReference type="EC" id="3.6.5.2" evidence="2"/>
<keyword evidence="3" id="KW-0378">Hydrolase</keyword>
<evidence type="ECO:0000256" key="4">
    <source>
        <dbReference type="ARBA" id="ARBA00048098"/>
    </source>
</evidence>
<gene>
    <name evidence="5" type="ORF">OSB1V03_LOCUS14483</name>
</gene>
<dbReference type="PROSITE" id="PS51421">
    <property type="entry name" value="RAS"/>
    <property type="match status" value="1"/>
</dbReference>
<accession>A0A7R9L521</accession>
<dbReference type="InterPro" id="IPR051065">
    <property type="entry name" value="Ras-related_GTPase"/>
</dbReference>
<evidence type="ECO:0000256" key="1">
    <source>
        <dbReference type="ARBA" id="ARBA00008344"/>
    </source>
</evidence>
<dbReference type="SUPFAM" id="SSF52540">
    <property type="entry name" value="P-loop containing nucleoside triphosphate hydrolases"/>
    <property type="match status" value="1"/>
</dbReference>
<dbReference type="OrthoDB" id="18798at2759"/>
<evidence type="ECO:0000256" key="3">
    <source>
        <dbReference type="ARBA" id="ARBA00022801"/>
    </source>
</evidence>
<dbReference type="SMART" id="SM00175">
    <property type="entry name" value="RAB"/>
    <property type="match status" value="1"/>
</dbReference>
<protein>
    <recommendedName>
        <fullName evidence="2">small monomeric GTPase</fullName>
        <ecNumber evidence="2">3.6.5.2</ecNumber>
    </recommendedName>
</protein>
<sequence>MTEMEILDTSGCKNAQCLYDHISWGNAFAIIYSICDKQSFIHARHLLETISVLKGPGMYPIMLLGNKRDLAEHSRQVEVNDGQEMCLQYQCQFYEISAAESSVGVCLAFQSLIRQVCPLLSMRGMPAIRRKTSSGITVSKMIGLVFGKNGKNGRNGKKKSLSI</sequence>
<dbReference type="SMART" id="SM00173">
    <property type="entry name" value="RAS"/>
    <property type="match status" value="1"/>
</dbReference>
<dbReference type="Gene3D" id="3.40.50.300">
    <property type="entry name" value="P-loop containing nucleotide triphosphate hydrolases"/>
    <property type="match status" value="1"/>
</dbReference>
<comment type="catalytic activity">
    <reaction evidence="4">
        <text>GTP + H2O = GDP + phosphate + H(+)</text>
        <dbReference type="Rhea" id="RHEA:19669"/>
        <dbReference type="ChEBI" id="CHEBI:15377"/>
        <dbReference type="ChEBI" id="CHEBI:15378"/>
        <dbReference type="ChEBI" id="CHEBI:37565"/>
        <dbReference type="ChEBI" id="CHEBI:43474"/>
        <dbReference type="ChEBI" id="CHEBI:58189"/>
        <dbReference type="EC" id="3.6.5.2"/>
    </reaction>
</comment>
<organism evidence="5">
    <name type="scientific">Medioppia subpectinata</name>
    <dbReference type="NCBI Taxonomy" id="1979941"/>
    <lineage>
        <taxon>Eukaryota</taxon>
        <taxon>Metazoa</taxon>
        <taxon>Ecdysozoa</taxon>
        <taxon>Arthropoda</taxon>
        <taxon>Chelicerata</taxon>
        <taxon>Arachnida</taxon>
        <taxon>Acari</taxon>
        <taxon>Acariformes</taxon>
        <taxon>Sarcoptiformes</taxon>
        <taxon>Oribatida</taxon>
        <taxon>Brachypylina</taxon>
        <taxon>Oppioidea</taxon>
        <taxon>Oppiidae</taxon>
        <taxon>Medioppia</taxon>
    </lineage>
</organism>
<dbReference type="EMBL" id="CAJPIZ010013949">
    <property type="protein sequence ID" value="CAG2114517.1"/>
    <property type="molecule type" value="Genomic_DNA"/>
</dbReference>
<dbReference type="PROSITE" id="PS51419">
    <property type="entry name" value="RAB"/>
    <property type="match status" value="1"/>
</dbReference>
<dbReference type="InterPro" id="IPR001806">
    <property type="entry name" value="Small_GTPase"/>
</dbReference>
<dbReference type="Proteomes" id="UP000759131">
    <property type="component" value="Unassembled WGS sequence"/>
</dbReference>
<dbReference type="Pfam" id="PF00071">
    <property type="entry name" value="Ras"/>
    <property type="match status" value="1"/>
</dbReference>
<proteinExistence type="inferred from homology"/>
<dbReference type="GO" id="GO:0005525">
    <property type="term" value="F:GTP binding"/>
    <property type="evidence" value="ECO:0007669"/>
    <property type="project" value="InterPro"/>
</dbReference>
<dbReference type="InterPro" id="IPR027417">
    <property type="entry name" value="P-loop_NTPase"/>
</dbReference>
<evidence type="ECO:0000313" key="6">
    <source>
        <dbReference type="Proteomes" id="UP000759131"/>
    </source>
</evidence>
<evidence type="ECO:0000313" key="5">
    <source>
        <dbReference type="EMBL" id="CAD7634087.1"/>
    </source>
</evidence>
<dbReference type="GO" id="GO:0003925">
    <property type="term" value="F:G protein activity"/>
    <property type="evidence" value="ECO:0007669"/>
    <property type="project" value="UniProtKB-EC"/>
</dbReference>